<proteinExistence type="predicted"/>
<gene>
    <name evidence="3" type="ORF">RIMI_LOCUS20121718</name>
</gene>
<dbReference type="InterPro" id="IPR043502">
    <property type="entry name" value="DNA/RNA_pol_sf"/>
</dbReference>
<dbReference type="SUPFAM" id="SSF56176">
    <property type="entry name" value="FAD-binding/transporter-associated domain-like"/>
    <property type="match status" value="1"/>
</dbReference>
<dbReference type="Pfam" id="PF17919">
    <property type="entry name" value="RT_RNaseH_2"/>
    <property type="match status" value="1"/>
</dbReference>
<dbReference type="Pfam" id="PF03450">
    <property type="entry name" value="CO_deh_flav_C"/>
    <property type="match status" value="1"/>
</dbReference>
<dbReference type="InterPro" id="IPR016208">
    <property type="entry name" value="Ald_Oxase/xanthine_DH-like"/>
</dbReference>
<dbReference type="InterPro" id="IPR005107">
    <property type="entry name" value="CO_DH_flav_C"/>
</dbReference>
<evidence type="ECO:0000313" key="3">
    <source>
        <dbReference type="EMBL" id="CAJ0965298.1"/>
    </source>
</evidence>
<dbReference type="InterPro" id="IPR016169">
    <property type="entry name" value="FAD-bd_PCMH_sub2"/>
</dbReference>
<dbReference type="SUPFAM" id="SSF56672">
    <property type="entry name" value="DNA/RNA polymerases"/>
    <property type="match status" value="1"/>
</dbReference>
<evidence type="ECO:0000313" key="4">
    <source>
        <dbReference type="Proteomes" id="UP001176940"/>
    </source>
</evidence>
<keyword evidence="4" id="KW-1185">Reference proteome</keyword>
<dbReference type="InterPro" id="IPR002346">
    <property type="entry name" value="Mopterin_DH_FAD-bd"/>
</dbReference>
<evidence type="ECO:0000256" key="1">
    <source>
        <dbReference type="ARBA" id="ARBA00001974"/>
    </source>
</evidence>
<name>A0ABN9MIV7_9NEOB</name>
<dbReference type="PANTHER" id="PTHR45444">
    <property type="entry name" value="XANTHINE DEHYDROGENASE"/>
    <property type="match status" value="1"/>
</dbReference>
<dbReference type="SUPFAM" id="SSF55447">
    <property type="entry name" value="CO dehydrogenase flavoprotein C-terminal domain-like"/>
    <property type="match status" value="1"/>
</dbReference>
<dbReference type="SMART" id="SM01092">
    <property type="entry name" value="CO_deh_flav_C"/>
    <property type="match status" value="1"/>
</dbReference>
<evidence type="ECO:0000259" key="2">
    <source>
        <dbReference type="PROSITE" id="PS51387"/>
    </source>
</evidence>
<sequence length="361" mass="39485">MENILVKQIDEAATQREVIIMGDFNYPEIDWGTETCSSSKGLVIGAAVSLSQVKQILLKKVSKLPQDKTKIFQALLQQLSTLAGEQIRSMASLGGHVISKGATSDLNPVLAAGGAMLNLVSKGGIRTIPLNEAFFTGSSALKPGEVLISVLIPYSPKEQFISAFRQAQREENAFAIVNAGMQVQFKNGTDVIKQIAIYYGGIGPTTVPAKNTCQALTGSIAKPLTDLTKKGADVVNWSSAAVEAFQELKRRFSSAPMLCQPDVSLPFQVEVDASEIGAGAVLSQRDSDCSMMKPCAFFSRKFSPAERNYDVGNQELLAMKWAFEEWRHWLEGAKHRVVVLTDHKNLTYIEYAKRLNPRQAR</sequence>
<dbReference type="Gene3D" id="3.30.465.10">
    <property type="match status" value="1"/>
</dbReference>
<comment type="caution">
    <text evidence="3">The sequence shown here is derived from an EMBL/GenBank/DDBJ whole genome shotgun (WGS) entry which is preliminary data.</text>
</comment>
<dbReference type="InterPro" id="IPR016166">
    <property type="entry name" value="FAD-bd_PCMH"/>
</dbReference>
<dbReference type="Gene3D" id="3.30.390.50">
    <property type="entry name" value="CO dehydrogenase flavoprotein, C-terminal domain"/>
    <property type="match status" value="1"/>
</dbReference>
<dbReference type="PANTHER" id="PTHR45444:SF3">
    <property type="entry name" value="XANTHINE DEHYDROGENASE"/>
    <property type="match status" value="1"/>
</dbReference>
<dbReference type="Gene3D" id="3.10.20.370">
    <property type="match status" value="1"/>
</dbReference>
<comment type="cofactor">
    <cofactor evidence="1">
        <name>FAD</name>
        <dbReference type="ChEBI" id="CHEBI:57692"/>
    </cofactor>
</comment>
<dbReference type="CDD" id="cd09274">
    <property type="entry name" value="RNase_HI_RT_Ty3"/>
    <property type="match status" value="1"/>
</dbReference>
<reference evidence="3" key="1">
    <citation type="submission" date="2023-07" db="EMBL/GenBank/DDBJ databases">
        <authorList>
            <person name="Stuckert A."/>
        </authorList>
    </citation>
    <scope>NUCLEOTIDE SEQUENCE</scope>
</reference>
<organism evidence="3 4">
    <name type="scientific">Ranitomeya imitator</name>
    <name type="common">mimic poison frog</name>
    <dbReference type="NCBI Taxonomy" id="111125"/>
    <lineage>
        <taxon>Eukaryota</taxon>
        <taxon>Metazoa</taxon>
        <taxon>Chordata</taxon>
        <taxon>Craniata</taxon>
        <taxon>Vertebrata</taxon>
        <taxon>Euteleostomi</taxon>
        <taxon>Amphibia</taxon>
        <taxon>Batrachia</taxon>
        <taxon>Anura</taxon>
        <taxon>Neobatrachia</taxon>
        <taxon>Hyloidea</taxon>
        <taxon>Dendrobatidae</taxon>
        <taxon>Dendrobatinae</taxon>
        <taxon>Ranitomeya</taxon>
    </lineage>
</organism>
<dbReference type="Proteomes" id="UP001176940">
    <property type="component" value="Unassembled WGS sequence"/>
</dbReference>
<dbReference type="InterPro" id="IPR036318">
    <property type="entry name" value="FAD-bd_PCMH-like_sf"/>
</dbReference>
<dbReference type="InterPro" id="IPR036683">
    <property type="entry name" value="CO_DH_flav_C_dom_sf"/>
</dbReference>
<protein>
    <recommendedName>
        <fullName evidence="2">FAD-binding PCMH-type domain-containing protein</fullName>
    </recommendedName>
</protein>
<dbReference type="InterPro" id="IPR041577">
    <property type="entry name" value="RT_RNaseH_2"/>
</dbReference>
<dbReference type="PROSITE" id="PS51387">
    <property type="entry name" value="FAD_PCMH"/>
    <property type="match status" value="1"/>
</dbReference>
<accession>A0ABN9MIV7</accession>
<dbReference type="EMBL" id="CAUEEQ010066290">
    <property type="protein sequence ID" value="CAJ0965298.1"/>
    <property type="molecule type" value="Genomic_DNA"/>
</dbReference>
<dbReference type="Pfam" id="PF00941">
    <property type="entry name" value="FAD_binding_5"/>
    <property type="match status" value="1"/>
</dbReference>
<feature type="domain" description="FAD-binding PCMH-type" evidence="2">
    <location>
        <begin position="1"/>
        <end position="157"/>
    </location>
</feature>